<evidence type="ECO:0000313" key="3">
    <source>
        <dbReference type="EMBL" id="RYN89032.1"/>
    </source>
</evidence>
<feature type="region of interest" description="Disordered" evidence="1">
    <location>
        <begin position="1"/>
        <end position="32"/>
    </location>
</feature>
<evidence type="ECO:0000313" key="4">
    <source>
        <dbReference type="Proteomes" id="UP000293195"/>
    </source>
</evidence>
<evidence type="ECO:0000256" key="1">
    <source>
        <dbReference type="SAM" id="MobiDB-lite"/>
    </source>
</evidence>
<feature type="region of interest" description="Disordered" evidence="1">
    <location>
        <begin position="687"/>
        <end position="753"/>
    </location>
</feature>
<feature type="transmembrane region" description="Helical" evidence="2">
    <location>
        <begin position="491"/>
        <end position="516"/>
    </location>
</feature>
<protein>
    <submittedName>
        <fullName evidence="3">Uncharacterized protein</fullName>
    </submittedName>
</protein>
<feature type="transmembrane region" description="Helical" evidence="2">
    <location>
        <begin position="139"/>
        <end position="159"/>
    </location>
</feature>
<organism evidence="3 4">
    <name type="scientific">Alternaria tenuissima</name>
    <dbReference type="NCBI Taxonomy" id="119927"/>
    <lineage>
        <taxon>Eukaryota</taxon>
        <taxon>Fungi</taxon>
        <taxon>Dikarya</taxon>
        <taxon>Ascomycota</taxon>
        <taxon>Pezizomycotina</taxon>
        <taxon>Dothideomycetes</taxon>
        <taxon>Pleosporomycetidae</taxon>
        <taxon>Pleosporales</taxon>
        <taxon>Pleosporineae</taxon>
        <taxon>Pleosporaceae</taxon>
        <taxon>Alternaria</taxon>
        <taxon>Alternaria sect. Alternaria</taxon>
        <taxon>Alternaria alternata complex</taxon>
    </lineage>
</organism>
<feature type="transmembrane region" description="Helical" evidence="2">
    <location>
        <begin position="283"/>
        <end position="304"/>
    </location>
</feature>
<dbReference type="EMBL" id="PDXF01000094">
    <property type="protein sequence ID" value="RYN89032.1"/>
    <property type="molecule type" value="Genomic_DNA"/>
</dbReference>
<dbReference type="Proteomes" id="UP000293195">
    <property type="component" value="Unassembled WGS sequence"/>
</dbReference>
<keyword evidence="2" id="KW-0812">Transmembrane</keyword>
<feature type="compositionally biased region" description="Basic and acidic residues" evidence="1">
    <location>
        <begin position="718"/>
        <end position="743"/>
    </location>
</feature>
<accession>A0ABY0FX27</accession>
<comment type="caution">
    <text evidence="3">The sequence shown here is derived from an EMBL/GenBank/DDBJ whole genome shotgun (WGS) entry which is preliminary data.</text>
</comment>
<reference evidence="4" key="1">
    <citation type="journal article" date="2019" name="bioRxiv">
        <title>Genomics, evolutionary history and diagnostics of the Alternaria alternata species group including apple and Asian pear pathotypes.</title>
        <authorList>
            <person name="Armitage A.D."/>
            <person name="Cockerton H.M."/>
            <person name="Sreenivasaprasad S."/>
            <person name="Woodhall J.W."/>
            <person name="Lane C.R."/>
            <person name="Harrison R.J."/>
            <person name="Clarkson J.P."/>
        </authorList>
    </citation>
    <scope>NUCLEOTIDE SEQUENCE [LARGE SCALE GENOMIC DNA]</scope>
    <source>
        <strain evidence="4">FERA 635</strain>
    </source>
</reference>
<keyword evidence="2" id="KW-1133">Transmembrane helix</keyword>
<proteinExistence type="predicted"/>
<feature type="region of interest" description="Disordered" evidence="1">
    <location>
        <begin position="46"/>
        <end position="75"/>
    </location>
</feature>
<sequence>MLLPWIRTRAGTTDSPAADPDGGVVVDEKKEKDRDVKVACSSVVNSTSESLLQHVPASSVPPPSSEPPRRERVTTWGNDSVQGSRFARWDWRSKAKWKVRWTWVFHEACLSTWDAMKWVGKTTKNAPVWKHVRWSKKQFYAFCLVVIWVVLPMTLISYLTPFTFIFADKTLSCGESIFGQPQNATVTGIEKLFALDATFGRFSFSQVKAIDVLWDLLVGKGAQALAWWASYNVFCDALLRAIERHPASFEIFQRIGNEGPGLHSLWTLTKELWHAKSARTRALFFYMFWSTGYVLLVPIVLGAMTGYDSTSIAWIDLEGENNIIPASALHQTWVVTGTKNETFKTSACVDFDLRSAYTYMQDEQERKCDCRFPNGTIATADERYKRNYGSYSYYYSSMNPVYDNCSFTYSNNTQRYTDPNARYYLDEQDVSADDTYACNATISVPINGKQYDASDLDGSYGYCYNGVGYNYTSMSDKSRCLPDTANPSYQWGFATLMSGLFILVTAIWTLSMYVLWQDAQFNCKLVKQGYRLTPLRAAFAMAVAARRRTGLGGKELVRAKNAGLERELYGKKGTRGTVIEGHLFVADVEDEGREEEERNRRKEWMMQMPVETPLSPLTPAYTSLGKEKQWPLSPSSTTVGDQEIRPLVRSDTDISFHVLDDEELRKRYLRGVEEARLSRKPLSRESTWVEESMWESSPKLLRYDEQSPDGGSGGVDGVVRDDEKVAEADESDERRGNKDGKERARLKKSRRPE</sequence>
<keyword evidence="2" id="KW-0472">Membrane</keyword>
<evidence type="ECO:0000256" key="2">
    <source>
        <dbReference type="SAM" id="Phobius"/>
    </source>
</evidence>
<keyword evidence="4" id="KW-1185">Reference proteome</keyword>
<gene>
    <name evidence="3" type="ORF">AA0119_g11744</name>
</gene>
<name>A0ABY0FX27_9PLEO</name>
<feature type="compositionally biased region" description="Basic residues" evidence="1">
    <location>
        <begin position="744"/>
        <end position="753"/>
    </location>
</feature>